<dbReference type="GO" id="GO:0030313">
    <property type="term" value="C:cell envelope"/>
    <property type="evidence" value="ECO:0007669"/>
    <property type="project" value="UniProtKB-SubCell"/>
</dbReference>
<dbReference type="KEGG" id="cbaa:SRAA_0777"/>
<evidence type="ECO:0000256" key="4">
    <source>
        <dbReference type="SAM" id="Phobius"/>
    </source>
</evidence>
<dbReference type="STRING" id="1458425.SRAA_0777"/>
<evidence type="ECO:0000256" key="2">
    <source>
        <dbReference type="ARBA" id="ARBA00023054"/>
    </source>
</evidence>
<dbReference type="OrthoDB" id="9784484at2"/>
<dbReference type="EMBL" id="AP014568">
    <property type="protein sequence ID" value="BAO80631.1"/>
    <property type="molecule type" value="Genomic_DNA"/>
</dbReference>
<evidence type="ECO:0000313" key="7">
    <source>
        <dbReference type="EMBL" id="BAO80631.1"/>
    </source>
</evidence>
<dbReference type="RefSeq" id="WP_045531105.1">
    <property type="nucleotide sequence ID" value="NZ_AP014568.1"/>
</dbReference>
<dbReference type="Gene3D" id="2.40.50.100">
    <property type="match status" value="1"/>
</dbReference>
<evidence type="ECO:0000259" key="5">
    <source>
        <dbReference type="Pfam" id="PF25917"/>
    </source>
</evidence>
<dbReference type="InterPro" id="IPR058625">
    <property type="entry name" value="MdtA-like_BSH"/>
</dbReference>
<evidence type="ECO:0000259" key="6">
    <source>
        <dbReference type="Pfam" id="PF25954"/>
    </source>
</evidence>
<dbReference type="PANTHER" id="PTHR32347:SF14">
    <property type="entry name" value="EFFLUX SYSTEM COMPONENT YKNX-RELATED"/>
    <property type="match status" value="1"/>
</dbReference>
<sequence length="449" mass="47099">MSSEDPSSSLDAAALLSAATPARRWWRSPRLWVALAALALALLALWFWNTSQQRQAAPVYQTEPLARGTLARTVTANGTLQPVRAVNIGSELSGTVRTVHVDINDPVRRGQVLLELDTERLQDQVRHGRAALAAAQAQVALAQASQLEAEATLREAQAQLARLQEVQRLSGGKVPSAAELDTARAAAERAQAALERNRANVLNAQAGVEQARANLSSHETNLGKASIRSPIDGVVLARSVDPGNAVAASLQAVTLLQLAQDLRQLELQVSVDEADIGVVSAGQPATFTVSSQPARRFAGQVSRVAFGATRADNVVTYTTTIRVENQDLSLRPGMTATASIVAVQRDNVLLVPNAALRFLPSDPAGAAPGGGGVLASLLPRLPAAAPRVARIDPRPGQRQIWVLQDGQPVPLQVSTGITDGRQTEVSGEGVVEGLAVIVSQGRAGGAGRP</sequence>
<dbReference type="Pfam" id="PF25954">
    <property type="entry name" value="Beta-barrel_RND_2"/>
    <property type="match status" value="1"/>
</dbReference>
<keyword evidence="4" id="KW-0472">Membrane</keyword>
<evidence type="ECO:0000313" key="8">
    <source>
        <dbReference type="Proteomes" id="UP000067461"/>
    </source>
</evidence>
<proteinExistence type="predicted"/>
<keyword evidence="8" id="KW-1185">Reference proteome</keyword>
<dbReference type="HOGENOM" id="CLU_018816_14_1_4"/>
<feature type="domain" description="CusB-like beta-barrel" evidence="6">
    <location>
        <begin position="267"/>
        <end position="341"/>
    </location>
</feature>
<feature type="domain" description="Multidrug resistance protein MdtA-like barrel-sandwich hybrid" evidence="5">
    <location>
        <begin position="84"/>
        <end position="253"/>
    </location>
</feature>
<dbReference type="AlphaFoldDB" id="A0A060NG48"/>
<evidence type="ECO:0000256" key="3">
    <source>
        <dbReference type="SAM" id="Coils"/>
    </source>
</evidence>
<dbReference type="Pfam" id="PF25917">
    <property type="entry name" value="BSH_RND"/>
    <property type="match status" value="1"/>
</dbReference>
<protein>
    <submittedName>
        <fullName evidence="7">Membrane-fusion protein</fullName>
    </submittedName>
</protein>
<gene>
    <name evidence="7" type="ORF">SRAA_0777</name>
</gene>
<dbReference type="PANTHER" id="PTHR32347">
    <property type="entry name" value="EFFLUX SYSTEM COMPONENT YKNX-RELATED"/>
    <property type="match status" value="1"/>
</dbReference>
<feature type="transmembrane region" description="Helical" evidence="4">
    <location>
        <begin position="31"/>
        <end position="48"/>
    </location>
</feature>
<feature type="coiled-coil region" evidence="3">
    <location>
        <begin position="146"/>
        <end position="204"/>
    </location>
</feature>
<accession>A0A060NG48</accession>
<dbReference type="Gene3D" id="2.40.30.170">
    <property type="match status" value="1"/>
</dbReference>
<keyword evidence="4" id="KW-1133">Transmembrane helix</keyword>
<keyword evidence="4" id="KW-0812">Transmembrane</keyword>
<evidence type="ECO:0000256" key="1">
    <source>
        <dbReference type="ARBA" id="ARBA00004196"/>
    </source>
</evidence>
<dbReference type="Proteomes" id="UP000067461">
    <property type="component" value="Chromosome"/>
</dbReference>
<organism evidence="7 8">
    <name type="scientific">Serpentinimonas raichei</name>
    <dbReference type="NCBI Taxonomy" id="1458425"/>
    <lineage>
        <taxon>Bacteria</taxon>
        <taxon>Pseudomonadati</taxon>
        <taxon>Pseudomonadota</taxon>
        <taxon>Betaproteobacteria</taxon>
        <taxon>Burkholderiales</taxon>
        <taxon>Comamonadaceae</taxon>
        <taxon>Serpentinimonas</taxon>
    </lineage>
</organism>
<name>A0A060NG48_9BURK</name>
<dbReference type="SUPFAM" id="SSF111369">
    <property type="entry name" value="HlyD-like secretion proteins"/>
    <property type="match status" value="2"/>
</dbReference>
<dbReference type="InterPro" id="IPR058792">
    <property type="entry name" value="Beta-barrel_RND_2"/>
</dbReference>
<reference evidence="7 8" key="1">
    <citation type="journal article" date="2014" name="Nat. Commun.">
        <title>Physiological and genomic features of highly alkaliphilic hydrogen-utilizing Betaproteobacteria from a continental serpentinizing site.</title>
        <authorList>
            <person name="Suzuki S."/>
            <person name="Kuenen J.G."/>
            <person name="Schipper K."/>
            <person name="van der Velde S."/>
            <person name="Ishii S."/>
            <person name="Wu A."/>
            <person name="Sorokin D.Y."/>
            <person name="Tenney A."/>
            <person name="Meng X.Y."/>
            <person name="Morrill P.L."/>
            <person name="Kamagata Y."/>
            <person name="Muyzer G."/>
            <person name="Nealson K.H."/>
        </authorList>
    </citation>
    <scope>NUCLEOTIDE SEQUENCE [LARGE SCALE GENOMIC DNA]</scope>
    <source>
        <strain evidence="7 8">A1</strain>
    </source>
</reference>
<dbReference type="InterPro" id="IPR050465">
    <property type="entry name" value="UPF0194_transport"/>
</dbReference>
<comment type="subcellular location">
    <subcellularLocation>
        <location evidence="1">Cell envelope</location>
    </subcellularLocation>
</comment>
<keyword evidence="2 3" id="KW-0175">Coiled coil</keyword>